<dbReference type="SUPFAM" id="SSF143100">
    <property type="entry name" value="TTHA1013/TTHA0281-like"/>
    <property type="match status" value="1"/>
</dbReference>
<sequence>MEGLYGFLASVGSKAIIRIMESTKYIYWQEKGQWLGYLQDYPDYWTQGSSLEDLEAHLRDLHRDLTSGEIPGVRKLAELTLR</sequence>
<protein>
    <recommendedName>
        <fullName evidence="3">Type II toxin-antitoxin system HicB family antitoxin</fullName>
    </recommendedName>
</protein>
<comment type="caution">
    <text evidence="1">The sequence shown here is derived from an EMBL/GenBank/DDBJ whole genome shotgun (WGS) entry which is preliminary data.</text>
</comment>
<organism evidence="1 2">
    <name type="scientific">Nitrospira defluvii</name>
    <dbReference type="NCBI Taxonomy" id="330214"/>
    <lineage>
        <taxon>Bacteria</taxon>
        <taxon>Pseudomonadati</taxon>
        <taxon>Nitrospirota</taxon>
        <taxon>Nitrospiria</taxon>
        <taxon>Nitrospirales</taxon>
        <taxon>Nitrospiraceae</taxon>
        <taxon>Nitrospira</taxon>
    </lineage>
</organism>
<keyword evidence="2" id="KW-1185">Reference proteome</keyword>
<evidence type="ECO:0000313" key="1">
    <source>
        <dbReference type="EMBL" id="CAE6765296.1"/>
    </source>
</evidence>
<evidence type="ECO:0000313" key="2">
    <source>
        <dbReference type="Proteomes" id="UP000675880"/>
    </source>
</evidence>
<dbReference type="InterPro" id="IPR035069">
    <property type="entry name" value="TTHA1013/TTHA0281-like"/>
</dbReference>
<dbReference type="EMBL" id="CAJNBJ010000017">
    <property type="protein sequence ID" value="CAE6765296.1"/>
    <property type="molecule type" value="Genomic_DNA"/>
</dbReference>
<reference evidence="1 2" key="1">
    <citation type="submission" date="2021-02" db="EMBL/GenBank/DDBJ databases">
        <authorList>
            <person name="Han P."/>
        </authorList>
    </citation>
    <scope>NUCLEOTIDE SEQUENCE [LARGE SCALE GENOMIC DNA]</scope>
    <source>
        <strain evidence="1">Candidatus Nitrospira sp. ZN2</strain>
    </source>
</reference>
<evidence type="ECO:0008006" key="3">
    <source>
        <dbReference type="Google" id="ProtNLM"/>
    </source>
</evidence>
<name>A0ABM8RPT8_9BACT</name>
<proteinExistence type="predicted"/>
<gene>
    <name evidence="1" type="ORF">NSPZN2_40007</name>
</gene>
<accession>A0ABM8RPT8</accession>
<dbReference type="Proteomes" id="UP000675880">
    <property type="component" value="Unassembled WGS sequence"/>
</dbReference>